<dbReference type="AlphaFoldDB" id="A0A379ZVN0"/>
<protein>
    <submittedName>
        <fullName evidence="1">Uncharacterized protein</fullName>
    </submittedName>
</protein>
<evidence type="ECO:0000313" key="2">
    <source>
        <dbReference type="Proteomes" id="UP000254069"/>
    </source>
</evidence>
<name>A0A379ZVN0_9GAMM</name>
<dbReference type="Proteomes" id="UP000254069">
    <property type="component" value="Unassembled WGS sequence"/>
</dbReference>
<sequence>MLNAETLQQDLAQIDELKQRWLIGDGGAPILLPEHWTVPADADDDERTLMALAYCSQYPLLQQPHPPGALKTLPGLPQLSLSLLPGQCRPAFRQLLALTTTSGSQYQALLALLVSRGFSPHPEDWLPARQDAELPPEFEPWVCWVTDARDEPLTEESWPDKSPAQRLAALKLLRRRSPDAARDLLVSMAASEAADKRLNLYQVLADGLSLADLPLLVSLEKDRSQKVKELANQLQMRLGQGNQQAEDETLTELVTWLSLKPRGLLRRETVLLAPVLKNSVQNRDRCAALKSISLPLLATGLGMSLEQLLCQWSFADNAGKGLNSPNQALLLNVAASLPEEQVLLVANRLLDWAVEENENPMAELGLLVSRLNEQAKVNLAQALLSKAPGDLLSNAPYALFSSEWHWLSVAEFSRCKATAELLKQLKTLVQAKDADEMERQLAWVMQQLGLCLNLECAQWLLAETKTLGISPMHPILDYLKFNVSLQREG</sequence>
<dbReference type="Pfam" id="PF18944">
    <property type="entry name" value="DUF5691"/>
    <property type="match status" value="1"/>
</dbReference>
<dbReference type="InterPro" id="IPR043746">
    <property type="entry name" value="DUF5691"/>
</dbReference>
<dbReference type="EMBL" id="UGYO01000001">
    <property type="protein sequence ID" value="SUI69091.1"/>
    <property type="molecule type" value="Genomic_DNA"/>
</dbReference>
<dbReference type="RefSeq" id="WP_115389627.1">
    <property type="nucleotide sequence ID" value="NZ_CAXORA010000010.1"/>
</dbReference>
<organism evidence="1 2">
    <name type="scientific">Shewanella algae</name>
    <dbReference type="NCBI Taxonomy" id="38313"/>
    <lineage>
        <taxon>Bacteria</taxon>
        <taxon>Pseudomonadati</taxon>
        <taxon>Pseudomonadota</taxon>
        <taxon>Gammaproteobacteria</taxon>
        <taxon>Alteromonadales</taxon>
        <taxon>Shewanellaceae</taxon>
        <taxon>Shewanella</taxon>
    </lineage>
</organism>
<gene>
    <name evidence="1" type="ORF">NCTC10738_02028</name>
</gene>
<keyword evidence="2" id="KW-1185">Reference proteome</keyword>
<proteinExistence type="predicted"/>
<evidence type="ECO:0000313" key="1">
    <source>
        <dbReference type="EMBL" id="SUI69091.1"/>
    </source>
</evidence>
<accession>A0A379ZVN0</accession>
<reference evidence="1 2" key="1">
    <citation type="submission" date="2018-06" db="EMBL/GenBank/DDBJ databases">
        <authorList>
            <consortium name="Pathogen Informatics"/>
            <person name="Doyle S."/>
        </authorList>
    </citation>
    <scope>NUCLEOTIDE SEQUENCE [LARGE SCALE GENOMIC DNA]</scope>
    <source>
        <strain evidence="1 2">NCTC10738</strain>
    </source>
</reference>